<dbReference type="InterPro" id="IPR011583">
    <property type="entry name" value="Chitinase_II/V-like_cat"/>
</dbReference>
<dbReference type="SUPFAM" id="SSF51445">
    <property type="entry name" value="(Trans)glycosidases"/>
    <property type="match status" value="1"/>
</dbReference>
<dbReference type="PROSITE" id="PS51910">
    <property type="entry name" value="GH18_2"/>
    <property type="match status" value="1"/>
</dbReference>
<dbReference type="OrthoDB" id="73875at2759"/>
<organism evidence="2 3">
    <name type="scientific">Asbolus verrucosus</name>
    <name type="common">Desert ironclad beetle</name>
    <dbReference type="NCBI Taxonomy" id="1661398"/>
    <lineage>
        <taxon>Eukaryota</taxon>
        <taxon>Metazoa</taxon>
        <taxon>Ecdysozoa</taxon>
        <taxon>Arthropoda</taxon>
        <taxon>Hexapoda</taxon>
        <taxon>Insecta</taxon>
        <taxon>Pterygota</taxon>
        <taxon>Neoptera</taxon>
        <taxon>Endopterygota</taxon>
        <taxon>Coleoptera</taxon>
        <taxon>Polyphaga</taxon>
        <taxon>Cucujiformia</taxon>
        <taxon>Tenebrionidae</taxon>
        <taxon>Pimeliinae</taxon>
        <taxon>Asbolus</taxon>
    </lineage>
</organism>
<sequence length="270" mass="29836">SWTVYRPGDGKFEASNVDPNLCTHIFYAFVGLNEDGTLQVLDDWEITGLKEIDHLMALKQENPKLKVIVAMGGWNEGSTKYSQVAADPERRANLVESTLEFIDQYGFDGFDLAWEFPGQNGGDPERDSGNFVTLLGELKVALQEKGLILSADVTGEAPSMDISYPDVEAVSNNVDLINVLPEDFDFNPDNPYNILGEDWVYAWDDKHQIPNKINGNATIVYEDAKSLGIKTDLAKKLGLGGAIVWTLDEDDFLGLCDDGAYPLLRSVNSH</sequence>
<proteinExistence type="predicted"/>
<evidence type="ECO:0000313" key="2">
    <source>
        <dbReference type="EMBL" id="RZC40521.1"/>
    </source>
</evidence>
<dbReference type="AlphaFoldDB" id="A0A482W5W3"/>
<dbReference type="InterPro" id="IPR001223">
    <property type="entry name" value="Glyco_hydro18_cat"/>
</dbReference>
<dbReference type="Proteomes" id="UP000292052">
    <property type="component" value="Unassembled WGS sequence"/>
</dbReference>
<comment type="caution">
    <text evidence="2">The sequence shown here is derived from an EMBL/GenBank/DDBJ whole genome shotgun (WGS) entry which is preliminary data.</text>
</comment>
<dbReference type="GO" id="GO:0008061">
    <property type="term" value="F:chitin binding"/>
    <property type="evidence" value="ECO:0007669"/>
    <property type="project" value="InterPro"/>
</dbReference>
<feature type="non-terminal residue" evidence="2">
    <location>
        <position position="270"/>
    </location>
</feature>
<name>A0A482W5W3_ASBVE</name>
<evidence type="ECO:0000259" key="1">
    <source>
        <dbReference type="PROSITE" id="PS51910"/>
    </source>
</evidence>
<accession>A0A482W5W3</accession>
<dbReference type="GO" id="GO:0005975">
    <property type="term" value="P:carbohydrate metabolic process"/>
    <property type="evidence" value="ECO:0007669"/>
    <property type="project" value="InterPro"/>
</dbReference>
<dbReference type="GO" id="GO:0005576">
    <property type="term" value="C:extracellular region"/>
    <property type="evidence" value="ECO:0007669"/>
    <property type="project" value="TreeGrafter"/>
</dbReference>
<dbReference type="InterPro" id="IPR017853">
    <property type="entry name" value="GH"/>
</dbReference>
<reference evidence="2 3" key="1">
    <citation type="submission" date="2017-03" db="EMBL/GenBank/DDBJ databases">
        <title>Genome of the blue death feigning beetle - Asbolus verrucosus.</title>
        <authorList>
            <person name="Rider S.D."/>
        </authorList>
    </citation>
    <scope>NUCLEOTIDE SEQUENCE [LARGE SCALE GENOMIC DNA]</scope>
    <source>
        <strain evidence="2">Butters</strain>
        <tissue evidence="2">Head and leg muscle</tissue>
    </source>
</reference>
<dbReference type="Pfam" id="PF00704">
    <property type="entry name" value="Glyco_hydro_18"/>
    <property type="match status" value="2"/>
</dbReference>
<dbReference type="PANTHER" id="PTHR11177">
    <property type="entry name" value="CHITINASE"/>
    <property type="match status" value="1"/>
</dbReference>
<protein>
    <submittedName>
        <fullName evidence="2">Glyco hydro 18 domain containing protein</fullName>
    </submittedName>
</protein>
<dbReference type="InterPro" id="IPR050314">
    <property type="entry name" value="Glycosyl_Hydrlase_18"/>
</dbReference>
<feature type="domain" description="GH18" evidence="1">
    <location>
        <begin position="1"/>
        <end position="270"/>
    </location>
</feature>
<gene>
    <name evidence="2" type="ORF">BDFB_014375</name>
</gene>
<dbReference type="GO" id="GO:0006032">
    <property type="term" value="P:chitin catabolic process"/>
    <property type="evidence" value="ECO:0007669"/>
    <property type="project" value="TreeGrafter"/>
</dbReference>
<dbReference type="PANTHER" id="PTHR11177:SF360">
    <property type="entry name" value="CHITINASE 4-RELATED"/>
    <property type="match status" value="1"/>
</dbReference>
<evidence type="ECO:0000313" key="3">
    <source>
        <dbReference type="Proteomes" id="UP000292052"/>
    </source>
</evidence>
<feature type="non-terminal residue" evidence="2">
    <location>
        <position position="1"/>
    </location>
</feature>
<dbReference type="SMART" id="SM00636">
    <property type="entry name" value="Glyco_18"/>
    <property type="match status" value="1"/>
</dbReference>
<dbReference type="EMBL" id="QDEB01025365">
    <property type="protein sequence ID" value="RZC40521.1"/>
    <property type="molecule type" value="Genomic_DNA"/>
</dbReference>
<dbReference type="GO" id="GO:0004568">
    <property type="term" value="F:chitinase activity"/>
    <property type="evidence" value="ECO:0007669"/>
    <property type="project" value="TreeGrafter"/>
</dbReference>
<keyword evidence="3" id="KW-1185">Reference proteome</keyword>
<dbReference type="Gene3D" id="3.20.20.80">
    <property type="entry name" value="Glycosidases"/>
    <property type="match status" value="1"/>
</dbReference>